<feature type="region of interest" description="Disordered" evidence="7">
    <location>
        <begin position="1"/>
        <end position="24"/>
    </location>
</feature>
<dbReference type="PANTHER" id="PTHR23511:SF34">
    <property type="entry name" value="SYNAPTIC VESICLE GLYCOPROTEIN 2"/>
    <property type="match status" value="1"/>
</dbReference>
<feature type="compositionally biased region" description="Low complexity" evidence="7">
    <location>
        <begin position="14"/>
        <end position="24"/>
    </location>
</feature>
<dbReference type="PROSITE" id="PS00217">
    <property type="entry name" value="SUGAR_TRANSPORT_2"/>
    <property type="match status" value="1"/>
</dbReference>
<evidence type="ECO:0000256" key="8">
    <source>
        <dbReference type="SAM" id="Phobius"/>
    </source>
</evidence>
<dbReference type="InterPro" id="IPR020846">
    <property type="entry name" value="MFS_dom"/>
</dbReference>
<feature type="transmembrane region" description="Helical" evidence="8">
    <location>
        <begin position="422"/>
        <end position="442"/>
    </location>
</feature>
<proteinExistence type="inferred from homology"/>
<feature type="transmembrane region" description="Helical" evidence="8">
    <location>
        <begin position="334"/>
        <end position="353"/>
    </location>
</feature>
<dbReference type="PROSITE" id="PS50850">
    <property type="entry name" value="MFS"/>
    <property type="match status" value="1"/>
</dbReference>
<protein>
    <submittedName>
        <fullName evidence="10">MFS transporter</fullName>
    </submittedName>
</protein>
<dbReference type="RefSeq" id="WP_042312644.1">
    <property type="nucleotide sequence ID" value="NZ_CP026112.1"/>
</dbReference>
<evidence type="ECO:0000256" key="5">
    <source>
        <dbReference type="ARBA" id="ARBA00022989"/>
    </source>
</evidence>
<keyword evidence="6 8" id="KW-0472">Membrane</keyword>
<evidence type="ECO:0000256" key="6">
    <source>
        <dbReference type="ARBA" id="ARBA00023136"/>
    </source>
</evidence>
<dbReference type="InterPro" id="IPR036259">
    <property type="entry name" value="MFS_trans_sf"/>
</dbReference>
<feature type="domain" description="Major facilitator superfamily (MFS) profile" evidence="9">
    <location>
        <begin position="48"/>
        <end position="473"/>
    </location>
</feature>
<evidence type="ECO:0000313" key="10">
    <source>
        <dbReference type="EMBL" id="AUT62947.1"/>
    </source>
</evidence>
<feature type="transmembrane region" description="Helical" evidence="8">
    <location>
        <begin position="448"/>
        <end position="468"/>
    </location>
</feature>
<evidence type="ECO:0000259" key="9">
    <source>
        <dbReference type="PROSITE" id="PS50850"/>
    </source>
</evidence>
<keyword evidence="3" id="KW-0813">Transport</keyword>
<dbReference type="Pfam" id="PF00083">
    <property type="entry name" value="Sugar_tr"/>
    <property type="match status" value="1"/>
</dbReference>
<dbReference type="GO" id="GO:0022857">
    <property type="term" value="F:transmembrane transporter activity"/>
    <property type="evidence" value="ECO:0007669"/>
    <property type="project" value="InterPro"/>
</dbReference>
<evidence type="ECO:0000256" key="1">
    <source>
        <dbReference type="ARBA" id="ARBA00004141"/>
    </source>
</evidence>
<comment type="similarity">
    <text evidence="2">Belongs to the major facilitator superfamily. Sugar transporter (TC 2.A.1.1) family.</text>
</comment>
<name>A0A2I8ETM1_9BURK</name>
<feature type="transmembrane region" description="Helical" evidence="8">
    <location>
        <begin position="181"/>
        <end position="201"/>
    </location>
</feature>
<feature type="transmembrane region" description="Helical" evidence="8">
    <location>
        <begin position="85"/>
        <end position="114"/>
    </location>
</feature>
<dbReference type="CDD" id="cd17316">
    <property type="entry name" value="MFS_SV2_like"/>
    <property type="match status" value="1"/>
</dbReference>
<feature type="transmembrane region" description="Helical" evidence="8">
    <location>
        <begin position="45"/>
        <end position="65"/>
    </location>
</feature>
<keyword evidence="5 8" id="KW-1133">Transmembrane helix</keyword>
<dbReference type="InterPro" id="IPR005829">
    <property type="entry name" value="Sugar_transporter_CS"/>
</dbReference>
<dbReference type="PANTHER" id="PTHR23511">
    <property type="entry name" value="SYNAPTIC VESICLE GLYCOPROTEIN 2"/>
    <property type="match status" value="1"/>
</dbReference>
<feature type="transmembrane region" description="Helical" evidence="8">
    <location>
        <begin position="297"/>
        <end position="314"/>
    </location>
</feature>
<dbReference type="KEGG" id="pter:C2L65_25625"/>
<sequence length="482" mass="52376">MTTQDQAGIPQPGTTQTSTTASSHSAVDAGTISARLDRLPATRSVWKLVVMLSLGFFFELYDLLYTGYVAPGIVKSGILTSTTQGLFGTTGIASFIATLFLGLFIGTIACGFLADRFGRRAIFTYSLLWYTVANVIMAFQETATGLNFWRFMAGLGIGVELVTIGTYISELVPKHIRGRAFACEQAVGFMAVPVVAFLAWLLVPRAPLGLDGWRWVVLIGAHGALFVWWIRRNLPESPRWLAQQGRVDEADRVMRALEAKVEAEYGKPLPPAAPPVPVLPSGRFSDMWVPPYRSRTLMLSIFNIFQTVGFYGFANWVPTLLIKQGITVTTSLAYSSVIALAAPVGPIIGLFIADKYERKSVIVAMAALIIVCGLWFSQTTAAALLICLGVGLTLGSNIMSYSYHAYQAELFPTSVRARAVGFVYSWSRFSAIFTAFFIASVLNYFGSTGVFVFIAGAMAIVMLVIGVMGPRTRGVALEEISH</sequence>
<organism evidence="10 11">
    <name type="scientific">Paraburkholderia terrae</name>
    <dbReference type="NCBI Taxonomy" id="311230"/>
    <lineage>
        <taxon>Bacteria</taxon>
        <taxon>Pseudomonadati</taxon>
        <taxon>Pseudomonadota</taxon>
        <taxon>Betaproteobacteria</taxon>
        <taxon>Burkholderiales</taxon>
        <taxon>Burkholderiaceae</taxon>
        <taxon>Paraburkholderia</taxon>
    </lineage>
</organism>
<dbReference type="SUPFAM" id="SSF103473">
    <property type="entry name" value="MFS general substrate transporter"/>
    <property type="match status" value="1"/>
</dbReference>
<evidence type="ECO:0000256" key="3">
    <source>
        <dbReference type="ARBA" id="ARBA00022448"/>
    </source>
</evidence>
<evidence type="ECO:0000256" key="4">
    <source>
        <dbReference type="ARBA" id="ARBA00022692"/>
    </source>
</evidence>
<reference evidence="10 11" key="1">
    <citation type="submission" date="2018-01" db="EMBL/GenBank/DDBJ databases">
        <title>Species boundaries and ecological features among Paraburkholderia terrae DSMZ17804T, P. hospita DSMZ17164T and P. caribensis DSMZ13236T.</title>
        <authorList>
            <person name="Pratama A.A."/>
        </authorList>
    </citation>
    <scope>NUCLEOTIDE SEQUENCE [LARGE SCALE GENOMIC DNA]</scope>
    <source>
        <strain evidence="10 11">DSM 17804</strain>
    </source>
</reference>
<comment type="subcellular location">
    <subcellularLocation>
        <location evidence="1">Membrane</location>
        <topology evidence="1">Multi-pass membrane protein</topology>
    </subcellularLocation>
</comment>
<feature type="transmembrane region" description="Helical" evidence="8">
    <location>
        <begin position="213"/>
        <end position="230"/>
    </location>
</feature>
<feature type="transmembrane region" description="Helical" evidence="8">
    <location>
        <begin position="151"/>
        <end position="169"/>
    </location>
</feature>
<accession>A0A2I8ETM1</accession>
<dbReference type="Gene3D" id="1.20.1250.20">
    <property type="entry name" value="MFS general substrate transporter like domains"/>
    <property type="match status" value="1"/>
</dbReference>
<keyword evidence="4 8" id="KW-0812">Transmembrane</keyword>
<feature type="transmembrane region" description="Helical" evidence="8">
    <location>
        <begin position="360"/>
        <end position="376"/>
    </location>
</feature>
<dbReference type="InterPro" id="IPR005828">
    <property type="entry name" value="MFS_sugar_transport-like"/>
</dbReference>
<evidence type="ECO:0000313" key="11">
    <source>
        <dbReference type="Proteomes" id="UP000243502"/>
    </source>
</evidence>
<dbReference type="Proteomes" id="UP000243502">
    <property type="component" value="Chromosome 2"/>
</dbReference>
<gene>
    <name evidence="10" type="ORF">C2L65_25625</name>
</gene>
<dbReference type="GO" id="GO:0016020">
    <property type="term" value="C:membrane"/>
    <property type="evidence" value="ECO:0007669"/>
    <property type="project" value="UniProtKB-SubCell"/>
</dbReference>
<evidence type="ECO:0000256" key="7">
    <source>
        <dbReference type="SAM" id="MobiDB-lite"/>
    </source>
</evidence>
<dbReference type="EMBL" id="CP026112">
    <property type="protein sequence ID" value="AUT62947.1"/>
    <property type="molecule type" value="Genomic_DNA"/>
</dbReference>
<feature type="transmembrane region" description="Helical" evidence="8">
    <location>
        <begin position="121"/>
        <end position="139"/>
    </location>
</feature>
<dbReference type="OrthoDB" id="3252866at2"/>
<dbReference type="AlphaFoldDB" id="A0A2I8ETM1"/>
<evidence type="ECO:0000256" key="2">
    <source>
        <dbReference type="ARBA" id="ARBA00010992"/>
    </source>
</evidence>
<feature type="transmembrane region" description="Helical" evidence="8">
    <location>
        <begin position="382"/>
        <end position="401"/>
    </location>
</feature>